<comment type="subcellular location">
    <subcellularLocation>
        <location evidence="1">Membrane</location>
        <topology evidence="1">Multi-pass membrane protein</topology>
    </subcellularLocation>
</comment>
<dbReference type="AlphaFoldDB" id="A0A2J7PC20"/>
<feature type="transmembrane region" description="Helical" evidence="5">
    <location>
        <begin position="421"/>
        <end position="445"/>
    </location>
</feature>
<feature type="transmembrane region" description="Helical" evidence="5">
    <location>
        <begin position="137"/>
        <end position="160"/>
    </location>
</feature>
<feature type="transmembrane region" description="Helical" evidence="5">
    <location>
        <begin position="241"/>
        <end position="266"/>
    </location>
</feature>
<evidence type="ECO:0000256" key="1">
    <source>
        <dbReference type="ARBA" id="ARBA00004141"/>
    </source>
</evidence>
<dbReference type="Proteomes" id="UP000235965">
    <property type="component" value="Unassembled WGS sequence"/>
</dbReference>
<feature type="transmembrane region" description="Helical" evidence="5">
    <location>
        <begin position="180"/>
        <end position="201"/>
    </location>
</feature>
<keyword evidence="2 5" id="KW-0812">Transmembrane</keyword>
<evidence type="ECO:0000259" key="6">
    <source>
        <dbReference type="PROSITE" id="PS50850"/>
    </source>
</evidence>
<evidence type="ECO:0000313" key="7">
    <source>
        <dbReference type="EMBL" id="PNF13884.1"/>
    </source>
</evidence>
<dbReference type="InterPro" id="IPR005829">
    <property type="entry name" value="Sugar_transporter_CS"/>
</dbReference>
<proteinExistence type="predicted"/>
<feature type="transmembrane region" description="Helical" evidence="5">
    <location>
        <begin position="348"/>
        <end position="370"/>
    </location>
</feature>
<feature type="transmembrane region" description="Helical" evidence="5">
    <location>
        <begin position="771"/>
        <end position="790"/>
    </location>
</feature>
<feature type="transmembrane region" description="Helical" evidence="5">
    <location>
        <begin position="668"/>
        <end position="687"/>
    </location>
</feature>
<feature type="transmembrane region" description="Helical" evidence="5">
    <location>
        <begin position="309"/>
        <end position="328"/>
    </location>
</feature>
<reference evidence="7 8" key="1">
    <citation type="submission" date="2017-12" db="EMBL/GenBank/DDBJ databases">
        <title>Hemimetabolous genomes reveal molecular basis of termite eusociality.</title>
        <authorList>
            <person name="Harrison M.C."/>
            <person name="Jongepier E."/>
            <person name="Robertson H.M."/>
            <person name="Arning N."/>
            <person name="Bitard-Feildel T."/>
            <person name="Chao H."/>
            <person name="Childers C.P."/>
            <person name="Dinh H."/>
            <person name="Doddapaneni H."/>
            <person name="Dugan S."/>
            <person name="Gowin J."/>
            <person name="Greiner C."/>
            <person name="Han Y."/>
            <person name="Hu H."/>
            <person name="Hughes D.S.T."/>
            <person name="Huylmans A.-K."/>
            <person name="Kemena C."/>
            <person name="Kremer L.P.M."/>
            <person name="Lee S.L."/>
            <person name="Lopez-Ezquerra A."/>
            <person name="Mallet L."/>
            <person name="Monroy-Kuhn J.M."/>
            <person name="Moser A."/>
            <person name="Murali S.C."/>
            <person name="Muzny D.M."/>
            <person name="Otani S."/>
            <person name="Piulachs M.-D."/>
            <person name="Poelchau M."/>
            <person name="Qu J."/>
            <person name="Schaub F."/>
            <person name="Wada-Katsumata A."/>
            <person name="Worley K.C."/>
            <person name="Xie Q."/>
            <person name="Ylla G."/>
            <person name="Poulsen M."/>
            <person name="Gibbs R.A."/>
            <person name="Schal C."/>
            <person name="Richards S."/>
            <person name="Belles X."/>
            <person name="Korb J."/>
            <person name="Bornberg-Bauer E."/>
        </authorList>
    </citation>
    <scope>NUCLEOTIDE SEQUENCE [LARGE SCALE GENOMIC DNA]</scope>
    <source>
        <tissue evidence="7">Whole body</tissue>
    </source>
</reference>
<dbReference type="PANTHER" id="PTHR48021">
    <property type="match status" value="1"/>
</dbReference>
<keyword evidence="3 5" id="KW-1133">Transmembrane helix</keyword>
<name>A0A2J7PC20_9NEOP</name>
<accession>A0A2J7PC20</accession>
<dbReference type="SUPFAM" id="SSF103473">
    <property type="entry name" value="MFS general substrate transporter"/>
    <property type="match status" value="2"/>
</dbReference>
<dbReference type="EMBL" id="NEVH01027072">
    <property type="protein sequence ID" value="PNF13884.1"/>
    <property type="molecule type" value="Genomic_DNA"/>
</dbReference>
<feature type="transmembrane region" description="Helical" evidence="5">
    <location>
        <begin position="730"/>
        <end position="751"/>
    </location>
</feature>
<feature type="transmembrane region" description="Helical" evidence="5">
    <location>
        <begin position="796"/>
        <end position="818"/>
    </location>
</feature>
<feature type="transmembrane region" description="Helical" evidence="5">
    <location>
        <begin position="694"/>
        <end position="718"/>
    </location>
</feature>
<dbReference type="PROSITE" id="PS00216">
    <property type="entry name" value="SUGAR_TRANSPORT_1"/>
    <property type="match status" value="1"/>
</dbReference>
<feature type="transmembrane region" description="Helical" evidence="5">
    <location>
        <begin position="476"/>
        <end position="498"/>
    </location>
</feature>
<dbReference type="InParanoid" id="A0A2J7PC20"/>
<keyword evidence="8" id="KW-1185">Reference proteome</keyword>
<feature type="transmembrane region" description="Helical" evidence="5">
    <location>
        <begin position="390"/>
        <end position="409"/>
    </location>
</feature>
<dbReference type="Gene3D" id="1.20.1250.20">
    <property type="entry name" value="MFS general substrate transporter like domains"/>
    <property type="match status" value="2"/>
</dbReference>
<dbReference type="GO" id="GO:0022857">
    <property type="term" value="F:transmembrane transporter activity"/>
    <property type="evidence" value="ECO:0007669"/>
    <property type="project" value="InterPro"/>
</dbReference>
<comment type="caution">
    <text evidence="7">The sequence shown here is derived from an EMBL/GenBank/DDBJ whole genome shotgun (WGS) entry which is preliminary data.</text>
</comment>
<feature type="transmembrane region" description="Helical" evidence="5">
    <location>
        <begin position="625"/>
        <end position="648"/>
    </location>
</feature>
<evidence type="ECO:0000256" key="2">
    <source>
        <dbReference type="ARBA" id="ARBA00022692"/>
    </source>
</evidence>
<dbReference type="OrthoDB" id="4142200at2759"/>
<dbReference type="InterPro" id="IPR036259">
    <property type="entry name" value="MFS_trans_sf"/>
</dbReference>
<dbReference type="Pfam" id="PF00083">
    <property type="entry name" value="Sugar_tr"/>
    <property type="match status" value="3"/>
</dbReference>
<evidence type="ECO:0000256" key="5">
    <source>
        <dbReference type="SAM" id="Phobius"/>
    </source>
</evidence>
<feature type="transmembrane region" description="Helical" evidence="5">
    <location>
        <begin position="278"/>
        <end position="297"/>
    </location>
</feature>
<protein>
    <recommendedName>
        <fullName evidence="6">Major facilitator superfamily (MFS) profile domain-containing protein</fullName>
    </recommendedName>
</protein>
<keyword evidence="4 5" id="KW-0472">Membrane</keyword>
<organism evidence="7 8">
    <name type="scientific">Cryptotermes secundus</name>
    <dbReference type="NCBI Taxonomy" id="105785"/>
    <lineage>
        <taxon>Eukaryota</taxon>
        <taxon>Metazoa</taxon>
        <taxon>Ecdysozoa</taxon>
        <taxon>Arthropoda</taxon>
        <taxon>Hexapoda</taxon>
        <taxon>Insecta</taxon>
        <taxon>Pterygota</taxon>
        <taxon>Neoptera</taxon>
        <taxon>Polyneoptera</taxon>
        <taxon>Dictyoptera</taxon>
        <taxon>Blattodea</taxon>
        <taxon>Blattoidea</taxon>
        <taxon>Termitoidae</taxon>
        <taxon>Kalotermitidae</taxon>
        <taxon>Cryptotermitinae</taxon>
        <taxon>Cryptotermes</taxon>
    </lineage>
</organism>
<dbReference type="InterPro" id="IPR020846">
    <property type="entry name" value="MFS_dom"/>
</dbReference>
<feature type="domain" description="Major facilitator superfamily (MFS) profile" evidence="6">
    <location>
        <begin position="1"/>
        <end position="332"/>
    </location>
</feature>
<dbReference type="InterPro" id="IPR050549">
    <property type="entry name" value="MFS_Trehalose_Transporter"/>
</dbReference>
<feature type="transmembrane region" description="Helical" evidence="5">
    <location>
        <begin position="208"/>
        <end position="229"/>
    </location>
</feature>
<feature type="transmembrane region" description="Helical" evidence="5">
    <location>
        <begin position="48"/>
        <end position="66"/>
    </location>
</feature>
<dbReference type="PANTHER" id="PTHR48021:SF7">
    <property type="entry name" value="RH09188P"/>
    <property type="match status" value="1"/>
</dbReference>
<dbReference type="GO" id="GO:0016020">
    <property type="term" value="C:membrane"/>
    <property type="evidence" value="ECO:0007669"/>
    <property type="project" value="UniProtKB-SubCell"/>
</dbReference>
<feature type="transmembrane region" description="Helical" evidence="5">
    <location>
        <begin position="20"/>
        <end position="42"/>
    </location>
</feature>
<dbReference type="PROSITE" id="PS50850">
    <property type="entry name" value="MFS"/>
    <property type="match status" value="2"/>
</dbReference>
<sequence length="866" mass="96467">MIVPKQVLADELADPKFRGFTVCIVITFGSIGVMAITSLGTLWPWRRAAWVTTTVFLLSVLPLVLVSESPSWLARKGRLEEAARSLKWLWGPGREMEVSQLMLLYSDASASCCIAQAFNSQREVLVEFFTSRILKPFFILHFFNTIQIFCGFGIFTFYAVDILLKIREAGDKENSMDENFSAVIMSFVRIVGNATATLLMIRVGRRPLALISGVGITMSALTLGVVLILQSIQNISFGSDWLTLTLTVLFIWFHSFGFNQLTILMIGETQAAHVRGFACGYIYTINDIVLGGTLKFYHSLLRNLQIHGLFLMFGISCLICTIFVYFFLPETQGRTLEQIEDYFRQPNVLLSCGCCVVGISYGMSTGHSAVLLPHLQADNSSLYIDNDTGSWIASVYAIASPVGCLLGGLAMDIWGRRKINFIGNVGMVIGWLLITFAWNAAMLISGRIVEGFSRSILATCITVFVDELADPTFRGFIVSSIFTCVSVGIMAISSLGALVDWRTASALAALPSVVNVISLYFVSESPTWFVRKNRMEDAERALQWLWGPGNEAQVSVSGPGGREMKFKINLCVIVINLISLQARDELSGLIARLRPRQRYHHKILDSREIIQTFRDFFRPRIVKPFLIIHLFNIFQAFCGLGIFTYYTVDILSKTRKFGTQVMDDYSTTVLVSGVRVVTVLVSSFLMLRVGRRTLAMISGVFSSVSSLCLGGLLCLNSLEFGSPISPQHEANIAFVLIIIYAGAMSFGFFGLPSVMIGETQPAHVRGFACGYIYTVNDLLLGAVVKIYPWMSSNLQIHGLFFMFGISCVMCTIFVYLFLPETQGLTLQQIEDYFRKPNIMWINRNKYSDGRTESEDIDVDIISKPLN</sequence>
<evidence type="ECO:0000256" key="3">
    <source>
        <dbReference type="ARBA" id="ARBA00022989"/>
    </source>
</evidence>
<dbReference type="InterPro" id="IPR005828">
    <property type="entry name" value="MFS_sugar_transport-like"/>
</dbReference>
<evidence type="ECO:0000313" key="8">
    <source>
        <dbReference type="Proteomes" id="UP000235965"/>
    </source>
</evidence>
<evidence type="ECO:0000256" key="4">
    <source>
        <dbReference type="ARBA" id="ARBA00023136"/>
    </source>
</evidence>
<gene>
    <name evidence="7" type="ORF">B7P43_G11478</name>
</gene>
<dbReference type="STRING" id="105785.A0A2J7PC20"/>
<feature type="domain" description="Major facilitator superfamily (MFS) profile" evidence="6">
    <location>
        <begin position="346"/>
        <end position="822"/>
    </location>
</feature>